<proteinExistence type="predicted"/>
<comment type="caution">
    <text evidence="1">The sequence shown here is derived from an EMBL/GenBank/DDBJ whole genome shotgun (WGS) entry which is preliminary data.</text>
</comment>
<reference evidence="1" key="1">
    <citation type="submission" date="2021-02" db="EMBL/GenBank/DDBJ databases">
        <authorList>
            <person name="Dougan E. K."/>
            <person name="Rhodes N."/>
            <person name="Thang M."/>
            <person name="Chan C."/>
        </authorList>
    </citation>
    <scope>NUCLEOTIDE SEQUENCE</scope>
</reference>
<keyword evidence="2" id="KW-1185">Reference proteome</keyword>
<gene>
    <name evidence="1" type="ORF">SNAT2548_LOCUS13703</name>
</gene>
<dbReference type="EMBL" id="CAJNDS010001480">
    <property type="protein sequence ID" value="CAE7261629.1"/>
    <property type="molecule type" value="Genomic_DNA"/>
</dbReference>
<evidence type="ECO:0000313" key="1">
    <source>
        <dbReference type="EMBL" id="CAE7261629.1"/>
    </source>
</evidence>
<dbReference type="AlphaFoldDB" id="A0A812MFD3"/>
<organism evidence="1 2">
    <name type="scientific">Symbiodinium natans</name>
    <dbReference type="NCBI Taxonomy" id="878477"/>
    <lineage>
        <taxon>Eukaryota</taxon>
        <taxon>Sar</taxon>
        <taxon>Alveolata</taxon>
        <taxon>Dinophyceae</taxon>
        <taxon>Suessiales</taxon>
        <taxon>Symbiodiniaceae</taxon>
        <taxon>Symbiodinium</taxon>
    </lineage>
</organism>
<dbReference type="OrthoDB" id="10606190at2759"/>
<dbReference type="Proteomes" id="UP000604046">
    <property type="component" value="Unassembled WGS sequence"/>
</dbReference>
<accession>A0A812MFD3</accession>
<evidence type="ECO:0000313" key="2">
    <source>
        <dbReference type="Proteomes" id="UP000604046"/>
    </source>
</evidence>
<sequence length="99" mass="11377">MAEEEEERRKERARRQEEEFGCAIAGGFEKGDFVLAQNNMSVNGEIIKPFKPYKPSKPLKTLKTLNLDLRSVNGEIIVKKGTRGVVRPHLLAQWRLREV</sequence>
<protein>
    <submittedName>
        <fullName evidence="1">Uncharacterized protein</fullName>
    </submittedName>
</protein>
<name>A0A812MFD3_9DINO</name>